<evidence type="ECO:0000256" key="3">
    <source>
        <dbReference type="ARBA" id="ARBA00022475"/>
    </source>
</evidence>
<protein>
    <submittedName>
        <fullName evidence="14">Transmembrane small multi-drug resistance protein, putative</fullName>
    </submittedName>
</protein>
<keyword evidence="9 12" id="KW-1133">Transmembrane helix</keyword>
<sequence>MLKNSTAFSYLLLGLNVIMLSGGQILFKVGLERMGGVNLAQSWKAIFNPIIFSGLMLYVIATLIWFVVLSRIPLSIAYPTQSIAYILGIFAAVYMFNEPVSLMKWIGASLILIGVIFIATN</sequence>
<dbReference type="GO" id="GO:0009103">
    <property type="term" value="P:lipopolysaccharide biosynthetic process"/>
    <property type="evidence" value="ECO:0007669"/>
    <property type="project" value="UniProtKB-KW"/>
</dbReference>
<feature type="transmembrane region" description="Helical" evidence="12">
    <location>
        <begin position="76"/>
        <end position="96"/>
    </location>
</feature>
<feature type="transmembrane region" description="Helical" evidence="12">
    <location>
        <begin position="46"/>
        <end position="69"/>
    </location>
</feature>
<dbReference type="InterPro" id="IPR037185">
    <property type="entry name" value="EmrE-like"/>
</dbReference>
<dbReference type="EMBL" id="ADHJ01000055">
    <property type="protein sequence ID" value="EFU38123.1"/>
    <property type="molecule type" value="Genomic_DNA"/>
</dbReference>
<dbReference type="SUPFAM" id="SSF103481">
    <property type="entry name" value="Multidrug resistance efflux transporter EmrE"/>
    <property type="match status" value="1"/>
</dbReference>
<evidence type="ECO:0000256" key="1">
    <source>
        <dbReference type="ARBA" id="ARBA00004651"/>
    </source>
</evidence>
<keyword evidence="11 12" id="KW-0472">Membrane</keyword>
<keyword evidence="3" id="KW-1003">Cell membrane</keyword>
<dbReference type="GO" id="GO:0022857">
    <property type="term" value="F:transmembrane transporter activity"/>
    <property type="evidence" value="ECO:0007669"/>
    <property type="project" value="InterPro"/>
</dbReference>
<accession>A0A2R9SL81</accession>
<dbReference type="Pfam" id="PF00892">
    <property type="entry name" value="EamA"/>
    <property type="match status" value="1"/>
</dbReference>
<dbReference type="PANTHER" id="PTHR30561:SF9">
    <property type="entry name" value="4-AMINO-4-DEOXY-L-ARABINOSE-PHOSPHOUNDECAPRENOL FLIPPASE SUBUNIT ARNF-RELATED"/>
    <property type="match status" value="1"/>
</dbReference>
<dbReference type="KEGG" id="pvo:PVOR_31474"/>
<evidence type="ECO:0000256" key="5">
    <source>
        <dbReference type="ARBA" id="ARBA00022519"/>
    </source>
</evidence>
<evidence type="ECO:0000256" key="6">
    <source>
        <dbReference type="ARBA" id="ARBA00022556"/>
    </source>
</evidence>
<dbReference type="InterPro" id="IPR000620">
    <property type="entry name" value="EamA_dom"/>
</dbReference>
<comment type="caution">
    <text evidence="14">The sequence shown here is derived from an EMBL/GenBank/DDBJ whole genome shotgun (WGS) entry which is preliminary data.</text>
</comment>
<evidence type="ECO:0000256" key="12">
    <source>
        <dbReference type="SAM" id="Phobius"/>
    </source>
</evidence>
<keyword evidence="10" id="KW-0443">Lipid metabolism</keyword>
<keyword evidence="6" id="KW-0441">Lipid A biosynthesis</keyword>
<evidence type="ECO:0000313" key="14">
    <source>
        <dbReference type="EMBL" id="EFU38123.1"/>
    </source>
</evidence>
<feature type="domain" description="EamA" evidence="13">
    <location>
        <begin position="43"/>
        <end position="119"/>
    </location>
</feature>
<evidence type="ECO:0000256" key="4">
    <source>
        <dbReference type="ARBA" id="ARBA00022516"/>
    </source>
</evidence>
<keyword evidence="4" id="KW-0444">Lipid biosynthesis</keyword>
<dbReference type="Proteomes" id="UP000003094">
    <property type="component" value="Unassembled WGS sequence"/>
</dbReference>
<evidence type="ECO:0000256" key="10">
    <source>
        <dbReference type="ARBA" id="ARBA00023098"/>
    </source>
</evidence>
<evidence type="ECO:0000256" key="8">
    <source>
        <dbReference type="ARBA" id="ARBA00022985"/>
    </source>
</evidence>
<feature type="transmembrane region" description="Helical" evidence="12">
    <location>
        <begin position="7"/>
        <end position="26"/>
    </location>
</feature>
<keyword evidence="8" id="KW-0448">Lipopolysaccharide biosynthesis</keyword>
<gene>
    <name evidence="14" type="ORF">PVOR_31474</name>
</gene>
<evidence type="ECO:0000256" key="2">
    <source>
        <dbReference type="ARBA" id="ARBA00007362"/>
    </source>
</evidence>
<keyword evidence="15" id="KW-1185">Reference proteome</keyword>
<reference evidence="14 15" key="1">
    <citation type="journal article" date="2010" name="BMC Genomics">
        <title>Genome sequence of the pattern forming Paenibacillus vortex bacterium reveals potential for thriving in complex environments.</title>
        <authorList>
            <person name="Sirota-Madi A."/>
            <person name="Olender T."/>
            <person name="Helman Y."/>
            <person name="Ingham C."/>
            <person name="Brainis I."/>
            <person name="Roth D."/>
            <person name="Hagi E."/>
            <person name="Brodsky L."/>
            <person name="Leshkowitz D."/>
            <person name="Galatenko V."/>
            <person name="Nikolaev V."/>
            <person name="Mugasimangalam R.C."/>
            <person name="Bransburg-Zabary S."/>
            <person name="Gutnick D.L."/>
            <person name="Lancet D."/>
            <person name="Ben-Jacob E."/>
        </authorList>
    </citation>
    <scope>NUCLEOTIDE SEQUENCE [LARGE SCALE GENOMIC DNA]</scope>
    <source>
        <strain evidence="14 15">V453</strain>
    </source>
</reference>
<dbReference type="RefSeq" id="WP_006212989.1">
    <property type="nucleotide sequence ID" value="NZ_ADHJ01000055.1"/>
</dbReference>
<dbReference type="InterPro" id="IPR000390">
    <property type="entry name" value="Small_drug/metabolite_transptr"/>
</dbReference>
<organism evidence="14 15">
    <name type="scientific">Paenibacillus vortex V453</name>
    <dbReference type="NCBI Taxonomy" id="715225"/>
    <lineage>
        <taxon>Bacteria</taxon>
        <taxon>Bacillati</taxon>
        <taxon>Bacillota</taxon>
        <taxon>Bacilli</taxon>
        <taxon>Bacillales</taxon>
        <taxon>Paenibacillaceae</taxon>
        <taxon>Paenibacillus</taxon>
    </lineage>
</organism>
<keyword evidence="7 12" id="KW-0812">Transmembrane</keyword>
<name>A0A2R9SL81_9BACL</name>
<feature type="transmembrane region" description="Helical" evidence="12">
    <location>
        <begin position="102"/>
        <end position="120"/>
    </location>
</feature>
<proteinExistence type="inferred from homology"/>
<evidence type="ECO:0000256" key="11">
    <source>
        <dbReference type="ARBA" id="ARBA00023136"/>
    </source>
</evidence>
<evidence type="ECO:0000256" key="9">
    <source>
        <dbReference type="ARBA" id="ARBA00022989"/>
    </source>
</evidence>
<evidence type="ECO:0000256" key="7">
    <source>
        <dbReference type="ARBA" id="ARBA00022692"/>
    </source>
</evidence>
<keyword evidence="5" id="KW-0997">Cell inner membrane</keyword>
<dbReference type="GO" id="GO:0005886">
    <property type="term" value="C:plasma membrane"/>
    <property type="evidence" value="ECO:0007669"/>
    <property type="project" value="UniProtKB-SubCell"/>
</dbReference>
<dbReference type="Gene3D" id="1.10.3730.20">
    <property type="match status" value="1"/>
</dbReference>
<comment type="similarity">
    <text evidence="2">Belongs to the EamA transporter family.</text>
</comment>
<comment type="subcellular location">
    <subcellularLocation>
        <location evidence="1">Cell membrane</location>
        <topology evidence="1">Multi-pass membrane protein</topology>
    </subcellularLocation>
</comment>
<evidence type="ECO:0000313" key="15">
    <source>
        <dbReference type="Proteomes" id="UP000003094"/>
    </source>
</evidence>
<evidence type="ECO:0000259" key="13">
    <source>
        <dbReference type="Pfam" id="PF00892"/>
    </source>
</evidence>
<dbReference type="AlphaFoldDB" id="A0A2R9SL81"/>
<dbReference type="PANTHER" id="PTHR30561">
    <property type="entry name" value="SMR FAMILY PROTON-DEPENDENT DRUG EFFLUX TRANSPORTER SUGE"/>
    <property type="match status" value="1"/>
</dbReference>